<dbReference type="Proteomes" id="UP000600080">
    <property type="component" value="Unassembled WGS sequence"/>
</dbReference>
<dbReference type="EMBL" id="BMND01000015">
    <property type="protein sequence ID" value="GGN49271.1"/>
    <property type="molecule type" value="Genomic_DNA"/>
</dbReference>
<feature type="domain" description="Polymerase nucleotidyl transferase" evidence="1">
    <location>
        <begin position="14"/>
        <end position="83"/>
    </location>
</feature>
<dbReference type="Pfam" id="PF01909">
    <property type="entry name" value="NTP_transf_2"/>
    <property type="match status" value="1"/>
</dbReference>
<dbReference type="CDD" id="cd05403">
    <property type="entry name" value="NT_KNTase_like"/>
    <property type="match status" value="1"/>
</dbReference>
<dbReference type="SUPFAM" id="SSF81301">
    <property type="entry name" value="Nucleotidyltransferase"/>
    <property type="match status" value="1"/>
</dbReference>
<name>A0ABQ2JMU2_9ACTN</name>
<organism evidence="2 3">
    <name type="scientific">Streptomyces kronopolitis</name>
    <dbReference type="NCBI Taxonomy" id="1612435"/>
    <lineage>
        <taxon>Bacteria</taxon>
        <taxon>Bacillati</taxon>
        <taxon>Actinomycetota</taxon>
        <taxon>Actinomycetes</taxon>
        <taxon>Kitasatosporales</taxon>
        <taxon>Streptomycetaceae</taxon>
        <taxon>Streptomyces</taxon>
    </lineage>
</organism>
<gene>
    <name evidence="2" type="ORF">GCM10012285_37210</name>
</gene>
<evidence type="ECO:0000313" key="2">
    <source>
        <dbReference type="EMBL" id="GGN49271.1"/>
    </source>
</evidence>
<dbReference type="Gene3D" id="3.30.460.10">
    <property type="entry name" value="Beta Polymerase, domain 2"/>
    <property type="match status" value="1"/>
</dbReference>
<dbReference type="RefSeq" id="WP_189099459.1">
    <property type="nucleotide sequence ID" value="NZ_BMND01000015.1"/>
</dbReference>
<comment type="caution">
    <text evidence="2">The sequence shown here is derived from an EMBL/GenBank/DDBJ whole genome shotgun (WGS) entry which is preliminary data.</text>
</comment>
<dbReference type="InterPro" id="IPR002934">
    <property type="entry name" value="Polymerase_NTP_transf_dom"/>
</dbReference>
<reference evidence="3" key="1">
    <citation type="journal article" date="2019" name="Int. J. Syst. Evol. Microbiol.">
        <title>The Global Catalogue of Microorganisms (GCM) 10K type strain sequencing project: providing services to taxonomists for standard genome sequencing and annotation.</title>
        <authorList>
            <consortium name="The Broad Institute Genomics Platform"/>
            <consortium name="The Broad Institute Genome Sequencing Center for Infectious Disease"/>
            <person name="Wu L."/>
            <person name="Ma J."/>
        </authorList>
    </citation>
    <scope>NUCLEOTIDE SEQUENCE [LARGE SCALE GENOMIC DNA]</scope>
    <source>
        <strain evidence="3">CGMCC 4.7323</strain>
    </source>
</reference>
<keyword evidence="3" id="KW-1185">Reference proteome</keyword>
<proteinExistence type="predicted"/>
<protein>
    <recommendedName>
        <fullName evidence="1">Polymerase nucleotidyl transferase domain-containing protein</fullName>
    </recommendedName>
</protein>
<dbReference type="InterPro" id="IPR043519">
    <property type="entry name" value="NT_sf"/>
</dbReference>
<evidence type="ECO:0000259" key="1">
    <source>
        <dbReference type="Pfam" id="PF01909"/>
    </source>
</evidence>
<dbReference type="GeneID" id="301549454"/>
<accession>A0ABQ2JMU2</accession>
<sequence length="250" mass="27435">MKDQEAALCQAGRLVRELFPQALGAVLGGSAALGRSTPTSDLDIGVLLPDRAGSGREVIRHEGRLVELFLNSVDDVPEFFEWDRARRRATVVFVYAQGMTLTDPHGQVARTRQRAQEVLAMGPPPLTAEQWCHRRYVLTCYLDDLADTATPPVNRYEQLVIADHVLREAAELLTAHHGAWTGIGKWMPRRLIAADPVRGNDLLAGHQAVAERADPGPLSAAAGELLELVGGPLREGYADRWQARPTEAQR</sequence>
<evidence type="ECO:0000313" key="3">
    <source>
        <dbReference type="Proteomes" id="UP000600080"/>
    </source>
</evidence>